<evidence type="ECO:0000259" key="3">
    <source>
        <dbReference type="Pfam" id="PF24544"/>
    </source>
</evidence>
<feature type="domain" description="TPPC8 first Ig-like" evidence="4">
    <location>
        <begin position="693"/>
        <end position="888"/>
    </location>
</feature>
<feature type="domain" description="TPPC8 C-terminal Ig-like" evidence="2">
    <location>
        <begin position="1221"/>
        <end position="1331"/>
    </location>
</feature>
<feature type="domain" description="TPPC8 second Ig-like" evidence="3">
    <location>
        <begin position="890"/>
        <end position="989"/>
    </location>
</feature>
<evidence type="ECO:0008006" key="8">
    <source>
        <dbReference type="Google" id="ProtNLM"/>
    </source>
</evidence>
<dbReference type="Pfam" id="PF24545">
    <property type="entry name" value="Ig_TPPC8_1st"/>
    <property type="match status" value="1"/>
</dbReference>
<protein>
    <recommendedName>
        <fullName evidence="8">Trafficking protein particle complex subunit 8</fullName>
    </recommendedName>
</protein>
<evidence type="ECO:0000259" key="5">
    <source>
        <dbReference type="Pfam" id="PF24546"/>
    </source>
</evidence>
<dbReference type="Pfam" id="PF12739">
    <property type="entry name" value="TRAPPC-Trs85"/>
    <property type="match status" value="2"/>
</dbReference>
<evidence type="ECO:0000256" key="1">
    <source>
        <dbReference type="SAM" id="MobiDB-lite"/>
    </source>
</evidence>
<name>A0A834Y182_APHGI</name>
<dbReference type="Pfam" id="PF24542">
    <property type="entry name" value="Ig_TPPC8_C"/>
    <property type="match status" value="1"/>
</dbReference>
<organism evidence="6 7">
    <name type="scientific">Aphidius gifuensis</name>
    <name type="common">Parasitoid wasp</name>
    <dbReference type="NCBI Taxonomy" id="684658"/>
    <lineage>
        <taxon>Eukaryota</taxon>
        <taxon>Metazoa</taxon>
        <taxon>Ecdysozoa</taxon>
        <taxon>Arthropoda</taxon>
        <taxon>Hexapoda</taxon>
        <taxon>Insecta</taxon>
        <taxon>Pterygota</taxon>
        <taxon>Neoptera</taxon>
        <taxon>Endopterygota</taxon>
        <taxon>Hymenoptera</taxon>
        <taxon>Apocrita</taxon>
        <taxon>Ichneumonoidea</taxon>
        <taxon>Braconidae</taxon>
        <taxon>Aphidiinae</taxon>
        <taxon>Aphidius</taxon>
    </lineage>
</organism>
<dbReference type="InterPro" id="IPR011990">
    <property type="entry name" value="TPR-like_helical_dom_sf"/>
</dbReference>
<reference evidence="6 7" key="1">
    <citation type="submission" date="2020-08" db="EMBL/GenBank/DDBJ databases">
        <title>Aphidius gifuensis genome sequencing and assembly.</title>
        <authorList>
            <person name="Du Z."/>
        </authorList>
    </citation>
    <scope>NUCLEOTIDE SEQUENCE [LARGE SCALE GENOMIC DNA]</scope>
    <source>
        <strain evidence="6">YNYX2018</strain>
        <tissue evidence="6">Adults</tissue>
    </source>
</reference>
<dbReference type="Pfam" id="PF24544">
    <property type="entry name" value="Ig_TPPC8_2nd"/>
    <property type="match status" value="1"/>
</dbReference>
<dbReference type="SUPFAM" id="SSF48452">
    <property type="entry name" value="TPR-like"/>
    <property type="match status" value="1"/>
</dbReference>
<dbReference type="PANTHER" id="PTHR12975:SF6">
    <property type="entry name" value="TRAFFICKING PROTEIN PARTICLE COMPLEX SUBUNIT 8"/>
    <property type="match status" value="1"/>
</dbReference>
<evidence type="ECO:0000259" key="4">
    <source>
        <dbReference type="Pfam" id="PF24545"/>
    </source>
</evidence>
<accession>A0A834Y182</accession>
<dbReference type="Proteomes" id="UP000639338">
    <property type="component" value="Unassembled WGS sequence"/>
</dbReference>
<dbReference type="InterPro" id="IPR058541">
    <property type="entry name" value="Ig_TPPC8_1st"/>
</dbReference>
<evidence type="ECO:0000259" key="2">
    <source>
        <dbReference type="Pfam" id="PF24542"/>
    </source>
</evidence>
<dbReference type="InterPro" id="IPR058540">
    <property type="entry name" value="Ig_TPPC8_3rd"/>
</dbReference>
<sequence>MAQCKLTPREFISNTFSPKIGAICSPAAEYVCQKNNLTFIELLQPFSNLNSEGHIKDPQGTIVNIRNLHLSIQDINSQPPEPTIARKLLNDSVNIEQCDRTTNIKIQNTIIDIPISVPWFESWREMFLNVQFPSDHEFTKHFIACMIVVATSDDNPLDKIQKIAQKLTQQTSTTKLPKWFNNNTLRYYILIYDSSQDDKIKAEKIYTDMKNIYDKNNCYLLSMNSRKIDNTNNVNLPDPWCQFLIKNTDDIITSLSDTNSSPRTPADTGCVSSMPNRLTTSDSDKTSQAGTPVSSSHNPILSSPNDTDKISLTSELNDVPNIEIGQEAVPVLLHPLSPVNQVDKIFTIDQQAQSQINDTKTTIINKINDNVWADTPSHELQTHGVSRSLFTATKRWFGTSKPGAPNSTPSNAVIYSIDSAELQLRRFGDLCFMIGHYSLAYQAYHSAKRDFQADQAWLYYAGALEMAGLSAFMQGENDRKTIQYLDDAILTYLNTCKMSQFAVRATLLSSECLKGRSLYNDAAKQLIRMTSEDSDLRSALLLEQASYCYIFPKMLHKYAFHCVLAGHRYSKAGQKKHSLRCYQQAYQVYHDKGWSLAEDHIHFTIGRQAASLKQINKSIESFEKLLNPLSKQSSIQQQAFLREFLQIQNLFIKQISDNDNLKHLPILILPLIDNDNDIKIHCGSIDDNEIFNDDNYNIDDENKLCKLEEILVTEIQGTPPMIFKQTVAIYSNKSDNIVGPIGIVDEPIYISFKLYNPLRINLSIGKIKLIWSFKNTDDELITNENDNSNLIIESSIIDTLLLKSMSKQQIVLSVVPKCIGELKILGISYYLTNIIDTNDNSQSNIIVNGKKLFTINEKKDTIDKRLDINIIDKSPFLKINFTKLSQDMICGEIQKINMTIKNIGNSSAKNLLISSKNIDLFCIDKSFIDNSKIKSNYINKILINNDYLEPNKKIDITIWIKAPHKKGNHKLDLLFYYENNNNNLKKYRLHRHSWLLSVLDSINIKASIRQSILTNNNLPTLNLVLKIKNSNQVHDPFMNEITLTNLSLKSNCWIFGNKIDDKIIHKIQPQEIYHLLLKLNRRIVESINNEITNITFVDNHDDDVTPYINFIDKLKLLSLSNVDNETIENFENLNITLIIRWKANIMEGKCLIREAIGQHHLELNVINQIYKHPEDVVTESSDYPSRLIIFGPDRNVPNTDDDDIAIVKNDNVICNKIPNNIITFSLGHQQNIINNFEEKKICLVPVTMTIQNHSNIKIQVKIDTIGTSSQTYLPSIKSQLYTPKASTFFRYACHTAINCDIEPLGYHIVELQAIVLTPGTFDFASRIEISAKTIDITEFISQKWKIESVCSISDVNY</sequence>
<dbReference type="InterPro" id="IPR057651">
    <property type="entry name" value="Ig_TPPC8_C"/>
</dbReference>
<dbReference type="InterPro" id="IPR024420">
    <property type="entry name" value="TRAPP_III_complex_Trs85"/>
</dbReference>
<feature type="domain" description="TPPC8 third Ig-like" evidence="5">
    <location>
        <begin position="993"/>
        <end position="1161"/>
    </location>
</feature>
<gene>
    <name evidence="6" type="ORF">HCN44_005610</name>
</gene>
<dbReference type="InterPro" id="IPR058538">
    <property type="entry name" value="Ig_TPPC8_2nd"/>
</dbReference>
<evidence type="ECO:0000313" key="7">
    <source>
        <dbReference type="Proteomes" id="UP000639338"/>
    </source>
</evidence>
<comment type="caution">
    <text evidence="6">The sequence shown here is derived from an EMBL/GenBank/DDBJ whole genome shotgun (WGS) entry which is preliminary data.</text>
</comment>
<feature type="compositionally biased region" description="Polar residues" evidence="1">
    <location>
        <begin position="270"/>
        <end position="312"/>
    </location>
</feature>
<keyword evidence="7" id="KW-1185">Reference proteome</keyword>
<dbReference type="EMBL" id="JACMRX010000001">
    <property type="protein sequence ID" value="KAF7997333.1"/>
    <property type="molecule type" value="Genomic_DNA"/>
</dbReference>
<feature type="region of interest" description="Disordered" evidence="1">
    <location>
        <begin position="255"/>
        <end position="312"/>
    </location>
</feature>
<dbReference type="OrthoDB" id="203724at2759"/>
<evidence type="ECO:0000313" key="6">
    <source>
        <dbReference type="EMBL" id="KAF7997333.1"/>
    </source>
</evidence>
<dbReference type="Pfam" id="PF24546">
    <property type="entry name" value="Ig_TPPC8_3rd"/>
    <property type="match status" value="1"/>
</dbReference>
<dbReference type="PANTHER" id="PTHR12975">
    <property type="entry name" value="TRANSPORT PROTEIN TRAPP"/>
    <property type="match status" value="1"/>
</dbReference>
<proteinExistence type="predicted"/>
<dbReference type="GO" id="GO:1990072">
    <property type="term" value="C:TRAPPIII protein complex"/>
    <property type="evidence" value="ECO:0007669"/>
    <property type="project" value="TreeGrafter"/>
</dbReference>